<evidence type="ECO:0000313" key="1">
    <source>
        <dbReference type="EMBL" id="CAG8808531.1"/>
    </source>
</evidence>
<sequence length="73" mass="7953">IATYQWSIGKISIPIVDLVIYAHTAAGLMNNYMLITFDTEFTSSNQVSIDTKSSDSKSIGLIIGATIDTINIR</sequence>
<protein>
    <submittedName>
        <fullName evidence="1">4373_t:CDS:1</fullName>
    </submittedName>
</protein>
<organism evidence="1 2">
    <name type="scientific">Cetraspora pellucida</name>
    <dbReference type="NCBI Taxonomy" id="1433469"/>
    <lineage>
        <taxon>Eukaryota</taxon>
        <taxon>Fungi</taxon>
        <taxon>Fungi incertae sedis</taxon>
        <taxon>Mucoromycota</taxon>
        <taxon>Glomeromycotina</taxon>
        <taxon>Glomeromycetes</taxon>
        <taxon>Diversisporales</taxon>
        <taxon>Gigasporaceae</taxon>
        <taxon>Cetraspora</taxon>
    </lineage>
</organism>
<name>A0A9N9PBE7_9GLOM</name>
<gene>
    <name evidence="1" type="ORF">CPELLU_LOCUS18398</name>
</gene>
<dbReference type="AlphaFoldDB" id="A0A9N9PBE7"/>
<keyword evidence="2" id="KW-1185">Reference proteome</keyword>
<comment type="caution">
    <text evidence="1">The sequence shown here is derived from an EMBL/GenBank/DDBJ whole genome shotgun (WGS) entry which is preliminary data.</text>
</comment>
<evidence type="ECO:0000313" key="2">
    <source>
        <dbReference type="Proteomes" id="UP000789759"/>
    </source>
</evidence>
<dbReference type="Proteomes" id="UP000789759">
    <property type="component" value="Unassembled WGS sequence"/>
</dbReference>
<feature type="non-terminal residue" evidence="1">
    <location>
        <position position="1"/>
    </location>
</feature>
<accession>A0A9N9PBE7</accession>
<proteinExistence type="predicted"/>
<dbReference type="OrthoDB" id="432528at2759"/>
<reference evidence="1" key="1">
    <citation type="submission" date="2021-06" db="EMBL/GenBank/DDBJ databases">
        <authorList>
            <person name="Kallberg Y."/>
            <person name="Tangrot J."/>
            <person name="Rosling A."/>
        </authorList>
    </citation>
    <scope>NUCLEOTIDE SEQUENCE</scope>
    <source>
        <strain evidence="1">FL966</strain>
    </source>
</reference>
<dbReference type="EMBL" id="CAJVQA010036451">
    <property type="protein sequence ID" value="CAG8808531.1"/>
    <property type="molecule type" value="Genomic_DNA"/>
</dbReference>
<feature type="non-terminal residue" evidence="1">
    <location>
        <position position="73"/>
    </location>
</feature>